<dbReference type="Proteomes" id="UP000198767">
    <property type="component" value="Unassembled WGS sequence"/>
</dbReference>
<dbReference type="EMBL" id="FMWG01000002">
    <property type="protein sequence ID" value="SCZ53970.1"/>
    <property type="molecule type" value="Genomic_DNA"/>
</dbReference>
<dbReference type="OrthoDB" id="7868299at2"/>
<protein>
    <submittedName>
        <fullName evidence="1">Uncharacterized protein</fullName>
    </submittedName>
</protein>
<organism evidence="1 2">
    <name type="scientific">Epibacterium ulvae</name>
    <dbReference type="NCBI Taxonomy" id="1156985"/>
    <lineage>
        <taxon>Bacteria</taxon>
        <taxon>Pseudomonadati</taxon>
        <taxon>Pseudomonadota</taxon>
        <taxon>Alphaproteobacteria</taxon>
        <taxon>Rhodobacterales</taxon>
        <taxon>Roseobacteraceae</taxon>
        <taxon>Epibacterium</taxon>
    </lineage>
</organism>
<dbReference type="RefSeq" id="WP_090216350.1">
    <property type="nucleotide sequence ID" value="NZ_FMWG01000002.1"/>
</dbReference>
<sequence>MSVVQSHSKAKQVVSLLISEARKAGWLHARFEIRPDGSVTVEAGMREHVGADDFFVEDLRMK</sequence>
<accession>A0A1G5PXJ0</accession>
<proteinExistence type="predicted"/>
<name>A0A1G5PXJ0_9RHOB</name>
<evidence type="ECO:0000313" key="1">
    <source>
        <dbReference type="EMBL" id="SCZ53970.1"/>
    </source>
</evidence>
<dbReference type="STRING" id="1156985.SAMN04488118_102220"/>
<dbReference type="AlphaFoldDB" id="A0A1G5PXJ0"/>
<evidence type="ECO:0000313" key="2">
    <source>
        <dbReference type="Proteomes" id="UP000198767"/>
    </source>
</evidence>
<reference evidence="1 2" key="1">
    <citation type="submission" date="2016-10" db="EMBL/GenBank/DDBJ databases">
        <authorList>
            <person name="de Groot N.N."/>
        </authorList>
    </citation>
    <scope>NUCLEOTIDE SEQUENCE [LARGE SCALE GENOMIC DNA]</scope>
    <source>
        <strain evidence="1 2">U95</strain>
    </source>
</reference>
<keyword evidence="2" id="KW-1185">Reference proteome</keyword>
<gene>
    <name evidence="1" type="ORF">SAMN04488118_102220</name>
</gene>